<evidence type="ECO:0000313" key="2">
    <source>
        <dbReference type="Proteomes" id="UP000312512"/>
    </source>
</evidence>
<gene>
    <name evidence="1" type="ORF">FH608_009350</name>
</gene>
<reference evidence="1 2" key="1">
    <citation type="submission" date="2019-10" db="EMBL/GenBank/DDBJ databases">
        <title>Nonomuraea sp. nov., isolated from Phyllanthus amarus.</title>
        <authorList>
            <person name="Klykleung N."/>
            <person name="Tanasupawat S."/>
        </authorList>
    </citation>
    <scope>NUCLEOTIDE SEQUENCE [LARGE SCALE GENOMIC DNA]</scope>
    <source>
        <strain evidence="1 2">PA1-10</strain>
    </source>
</reference>
<sequence length="217" mass="22284">MLVAAAVCPPTPLLLLQLEDLRSACRAAVAALRETRPDALIVVGGAAATAAYDGGAAGTLRPWGIDVTSGHGERPVLPLSLTVGRWLLGDQAPDGFRAVALDATSEECRKYGEEVGATAERVALLVMADGSACLSSRAPGKHDEAAKPYNDLIARAIAGADPATLAALDPERADRLWVSGRAALQVLAGAAGTRGLSGRLLMEAAPYGVGYFAGLWT</sequence>
<dbReference type="EMBL" id="VDLX02000003">
    <property type="protein sequence ID" value="KAB8195712.1"/>
    <property type="molecule type" value="Genomic_DNA"/>
</dbReference>
<dbReference type="Gene3D" id="3.40.830.10">
    <property type="entry name" value="LigB-like"/>
    <property type="match status" value="1"/>
</dbReference>
<name>A0A5C4WQ26_9ACTN</name>
<protein>
    <recommendedName>
        <fullName evidence="3">Extradiol ring-cleavage dioxygenase class III enzyme subunit B domain-containing protein</fullName>
    </recommendedName>
</protein>
<comment type="caution">
    <text evidence="1">The sequence shown here is derived from an EMBL/GenBank/DDBJ whole genome shotgun (WGS) entry which is preliminary data.</text>
</comment>
<evidence type="ECO:0000313" key="1">
    <source>
        <dbReference type="EMBL" id="KAB8195712.1"/>
    </source>
</evidence>
<dbReference type="Proteomes" id="UP000312512">
    <property type="component" value="Unassembled WGS sequence"/>
</dbReference>
<dbReference type="RefSeq" id="WP_139630029.1">
    <property type="nucleotide sequence ID" value="NZ_VDLX02000003.1"/>
</dbReference>
<dbReference type="AlphaFoldDB" id="A0A5C4WQ26"/>
<organism evidence="1 2">
    <name type="scientific">Nonomuraea phyllanthi</name>
    <dbReference type="NCBI Taxonomy" id="2219224"/>
    <lineage>
        <taxon>Bacteria</taxon>
        <taxon>Bacillati</taxon>
        <taxon>Actinomycetota</taxon>
        <taxon>Actinomycetes</taxon>
        <taxon>Streptosporangiales</taxon>
        <taxon>Streptosporangiaceae</taxon>
        <taxon>Nonomuraea</taxon>
    </lineage>
</organism>
<proteinExistence type="predicted"/>
<accession>A0A5C4WQ26</accession>
<keyword evidence="2" id="KW-1185">Reference proteome</keyword>
<dbReference type="OrthoDB" id="4543339at2"/>
<evidence type="ECO:0008006" key="3">
    <source>
        <dbReference type="Google" id="ProtNLM"/>
    </source>
</evidence>